<evidence type="ECO:0000313" key="12">
    <source>
        <dbReference type="EMBL" id="UFA48673.1"/>
    </source>
</evidence>
<dbReference type="GO" id="GO:0008270">
    <property type="term" value="F:zinc ion binding"/>
    <property type="evidence" value="ECO:0007669"/>
    <property type="project" value="UniProtKB-UniRule"/>
</dbReference>
<feature type="binding site" evidence="7">
    <location>
        <position position="322"/>
    </location>
    <ligand>
        <name>Zn(2+)</name>
        <dbReference type="ChEBI" id="CHEBI:29105"/>
    </ligand>
</feature>
<dbReference type="NCBIfam" id="TIGR02388">
    <property type="entry name" value="rpoC2_cyan"/>
    <property type="match status" value="1"/>
</dbReference>
<evidence type="ECO:0000256" key="1">
    <source>
        <dbReference type="ARBA" id="ARBA00022478"/>
    </source>
</evidence>
<evidence type="ECO:0000259" key="10">
    <source>
        <dbReference type="Pfam" id="PF05000"/>
    </source>
</evidence>
<comment type="cofactor">
    <cofactor evidence="7">
        <name>Zn(2+)</name>
        <dbReference type="ChEBI" id="CHEBI:29105"/>
    </cofactor>
    <text evidence="7">Binds 1 Zn(2+) ion per subunit.</text>
</comment>
<accession>A0A8K1SE95</accession>
<keyword evidence="12" id="KW-0150">Chloroplast</keyword>
<feature type="binding site" evidence="7">
    <location>
        <position position="325"/>
    </location>
    <ligand>
        <name>Zn(2+)</name>
        <dbReference type="ChEBI" id="CHEBI:29105"/>
    </ligand>
</feature>
<gene>
    <name evidence="7 12" type="primary">rpoC2</name>
</gene>
<dbReference type="Gene3D" id="1.10.274.100">
    <property type="entry name" value="RNA polymerase Rpb1, domain 3"/>
    <property type="match status" value="1"/>
</dbReference>
<evidence type="ECO:0000256" key="6">
    <source>
        <dbReference type="ARBA" id="ARBA00023163"/>
    </source>
</evidence>
<evidence type="ECO:0000256" key="4">
    <source>
        <dbReference type="ARBA" id="ARBA00022695"/>
    </source>
</evidence>
<feature type="compositionally biased region" description="Basic and acidic residues" evidence="8">
    <location>
        <begin position="1174"/>
        <end position="1218"/>
    </location>
</feature>
<dbReference type="HAMAP" id="MF_01324">
    <property type="entry name" value="RNApol_bact_RpoC2"/>
    <property type="match status" value="1"/>
</dbReference>
<dbReference type="EC" id="2.7.7.6" evidence="7"/>
<dbReference type="Pfam" id="PF05000">
    <property type="entry name" value="RNA_pol_Rpb1_4"/>
    <property type="match status" value="1"/>
</dbReference>
<dbReference type="InterPro" id="IPR012756">
    <property type="entry name" value="DNA-dir_RpoC2_beta_pp"/>
</dbReference>
<dbReference type="EMBL" id="MW364951">
    <property type="protein sequence ID" value="UFA48449.1"/>
    <property type="molecule type" value="Genomic_DNA"/>
</dbReference>
<dbReference type="EMBL" id="MW364949">
    <property type="protein sequence ID" value="UFA48285.1"/>
    <property type="molecule type" value="Genomic_DNA"/>
</dbReference>
<evidence type="ECO:0000259" key="9">
    <source>
        <dbReference type="Pfam" id="PF04998"/>
    </source>
</evidence>
<keyword evidence="6 7" id="KW-0804">Transcription</keyword>
<keyword evidence="1 7" id="KW-0240">DNA-directed RNA polymerase</keyword>
<feature type="binding site" evidence="7">
    <location>
        <position position="315"/>
    </location>
    <ligand>
        <name>Zn(2+)</name>
        <dbReference type="ChEBI" id="CHEBI:29105"/>
    </ligand>
</feature>
<dbReference type="InterPro" id="IPR038120">
    <property type="entry name" value="Rpb1_funnel_sf"/>
</dbReference>
<protein>
    <recommendedName>
        <fullName evidence="7">DNA-directed RNA polymerase subunit beta''</fullName>
        <ecNumber evidence="7">2.7.7.6</ecNumber>
    </recommendedName>
    <alternativeName>
        <fullName evidence="7">PEP</fullName>
    </alternativeName>
    <alternativeName>
        <fullName evidence="7">Plastid-encoded RNA polymerase subunit beta''</fullName>
        <shortName evidence="7">RNA polymerase subunit beta''</shortName>
    </alternativeName>
</protein>
<keyword evidence="4 7" id="KW-0548">Nucleotidyltransferase</keyword>
<dbReference type="Gene3D" id="1.10.132.30">
    <property type="match status" value="1"/>
</dbReference>
<keyword evidence="7" id="KW-0479">Metal-binding</keyword>
<proteinExistence type="inferred from homology"/>
<keyword evidence="3 7" id="KW-0808">Transferase</keyword>
<dbReference type="Gene3D" id="1.10.150.390">
    <property type="match status" value="1"/>
</dbReference>
<dbReference type="PANTHER" id="PTHR34995:SF1">
    <property type="entry name" value="DNA-DIRECTED RNA POLYMERASE SUBUNIT BETA"/>
    <property type="match status" value="1"/>
</dbReference>
<comment type="subunit">
    <text evidence="7">In plastids the minimal PEP RNA polymerase catalytic core is composed of four subunits: alpha, beta, beta', and beta''. When a (nuclear-encoded) sigma factor is associated with the core the holoenzyme is formed, which can initiate transcription.</text>
</comment>
<name>A0A8K1SE95_CRYJA</name>
<evidence type="ECO:0000256" key="3">
    <source>
        <dbReference type="ARBA" id="ARBA00022679"/>
    </source>
</evidence>
<dbReference type="EMBL" id="MW364952">
    <property type="protein sequence ID" value="UFA48509.1"/>
    <property type="molecule type" value="Genomic_DNA"/>
</dbReference>
<keyword evidence="2 12" id="KW-0934">Plastid</keyword>
<dbReference type="EMBL" id="MW364954">
    <property type="protein sequence ID" value="UFA48673.1"/>
    <property type="molecule type" value="Genomic_DNA"/>
</dbReference>
<organism evidence="12">
    <name type="scientific">Cryptomeria japonica var. sinensis</name>
    <dbReference type="NCBI Taxonomy" id="99810"/>
    <lineage>
        <taxon>Eukaryota</taxon>
        <taxon>Viridiplantae</taxon>
        <taxon>Streptophyta</taxon>
        <taxon>Embryophyta</taxon>
        <taxon>Tracheophyta</taxon>
        <taxon>Spermatophyta</taxon>
        <taxon>Pinopsida</taxon>
        <taxon>Pinidae</taxon>
        <taxon>Conifers II</taxon>
        <taxon>Cupressales</taxon>
        <taxon>Cupressaceae</taxon>
        <taxon>Cryptomeria</taxon>
    </lineage>
</organism>
<feature type="region of interest" description="Disordered" evidence="8">
    <location>
        <begin position="1173"/>
        <end position="1218"/>
    </location>
</feature>
<dbReference type="GO" id="GO:0009507">
    <property type="term" value="C:chloroplast"/>
    <property type="evidence" value="ECO:0007669"/>
    <property type="project" value="UniProtKB-SubCell"/>
</dbReference>
<sequence>MLLPKIKWGYLILMTQNPVKFVHPFPFEVPFFNKGMDKFVMKHLIRRFVNQFGMTYTSHILDQLKILGFQQATDAAISLGIDDLLTTPSKAWLIQDAQQRGFASERHHDYGNVHAVEKLRQLIEVWHATSEYLRREMNPNFRMTDPLNPVHMMSFSGARGSTSQVHQLVGMRGLMSDPRGKIVDLPIQGNFREGLSLTEYIISCYGARKGVVDTSIRTADAGYLTRRLVEVVQHLVVRKVDCGTIQGLFVNLIQDRETIKNKFVLQTLIGRVLADDVYIHGRCIATRNEDIGIKLANQLYYFQVQPIYIRTPFTCKSIYWICQLCYGRNTTHSNLIELGEAVGIIAGQSIGEPGTQLTLRTFHTGGVFTGDIAEHVRAPFTGKIEFNENLVYPTRTRHGHPAYICYNSLDVTINNQYEVQNLTIPPESLLFIQNNQLVESEQVIAEVRAKRSPFKEKVKKHIYSDLTGEMHRSIPMSNLILETTHLWVLSGSIYESVVVPFSSDQDQVDIPELLLDKHKSLSNYSVDQVKHESVDSNCFEKGKKILNYFETDRTIPNEHKDSIYSAILFENTHMSVKKEKNKLIVPLWCDKQWGKRRIPCPDFIFRIPRGQGILLNKKHIFAFLNDPRSKMIKYGNILGGYSIEKKRNSLENQLDGGPRLKIKKTYASLISVGTNEIIINMIQISLLKYPFFNIAKRENIASSPFLFHNKLGHTNLNDQSKLLSKGTIRSLPNENKKDESFTILSPSDFLQIVLFHDLKCLNTVKKLDANKKRIELSGLLGHLHSIANRFPYSHFMTYKKVLLTERSISNNDSNNFQLAKCYFMDEKREIYQFDSCRNIIFDFFNLNLYFCLSNFFEKTFSVVSLGQFCSESIWISEDKQLQGSGQIVVVHEESFVIRLAKPYLGARGATLNSYYGKILSQGDTLITMLYERLKSDDIIQGLPKVEQLSEARSNTSISKNRKKRFQKLNRYLAIFFGNFWGSFTSVRMTMEDSQNQLVDEIQKVYRSQGVQISDKHIEIIVRQITSKVLVVDVDRSENKNWENGLGSLFLPGELVGLSRVQRMDRALEKRINYRTILLGMTNASLNTQSFLSEASFQETAQVLAKSALQGRIDWLKGLKENVILGGMIPVGTGFNRLVKRSKMNSRTSQKSLFINKVEDFFFEHQDQALILSLKQKETSKNKKETSKNKKETSKNKKETSKNKKETSKNKKEASKNKK</sequence>
<dbReference type="InterPro" id="IPR007081">
    <property type="entry name" value="RNA_pol_Rpb1_5"/>
</dbReference>
<dbReference type="EMBL" id="MW364957">
    <property type="protein sequence ID" value="UFA48919.1"/>
    <property type="molecule type" value="Genomic_DNA"/>
</dbReference>
<keyword evidence="5 7" id="KW-0862">Zinc</keyword>
<evidence type="ECO:0000256" key="2">
    <source>
        <dbReference type="ARBA" id="ARBA00022640"/>
    </source>
</evidence>
<dbReference type="Pfam" id="PF04998">
    <property type="entry name" value="RNA_pol_Rpb1_5"/>
    <property type="match status" value="2"/>
</dbReference>
<geneLocation type="chloroplast" evidence="12"/>
<feature type="binding site" evidence="7">
    <location>
        <position position="242"/>
    </location>
    <ligand>
        <name>Zn(2+)</name>
        <dbReference type="ChEBI" id="CHEBI:29105"/>
    </ligand>
</feature>
<dbReference type="CDD" id="cd02655">
    <property type="entry name" value="RNAP_beta'_C"/>
    <property type="match status" value="1"/>
</dbReference>
<evidence type="ECO:0000256" key="8">
    <source>
        <dbReference type="SAM" id="MobiDB-lite"/>
    </source>
</evidence>
<dbReference type="EMBL" id="MW364955">
    <property type="protein sequence ID" value="UFA48755.1"/>
    <property type="molecule type" value="Genomic_DNA"/>
</dbReference>
<dbReference type="GO" id="GO:0003677">
    <property type="term" value="F:DNA binding"/>
    <property type="evidence" value="ECO:0007669"/>
    <property type="project" value="UniProtKB-UniRule"/>
</dbReference>
<evidence type="ECO:0000313" key="11">
    <source>
        <dbReference type="EMBL" id="UFA48449.1"/>
    </source>
</evidence>
<dbReference type="GO" id="GO:0000428">
    <property type="term" value="C:DNA-directed RNA polymerase complex"/>
    <property type="evidence" value="ECO:0007669"/>
    <property type="project" value="UniProtKB-KW"/>
</dbReference>
<dbReference type="PANTHER" id="PTHR34995">
    <property type="entry name" value="DNA-DIRECTED RNA POLYMERASE SUBUNIT BETA"/>
    <property type="match status" value="1"/>
</dbReference>
<dbReference type="EMBL" id="MW364958">
    <property type="protein sequence ID" value="UFA49023.1"/>
    <property type="molecule type" value="Genomic_DNA"/>
</dbReference>
<reference evidence="11" key="1">
    <citation type="submission" date="2020-12" db="EMBL/GenBank/DDBJ databases">
        <title>Complete chloroplast genome of Cryptomeria japonica var. sinensis.</title>
        <authorList>
            <person name="Yan Y."/>
            <person name="Wu X."/>
            <person name="Wang M."/>
            <person name="Ueno S."/>
            <person name="Li Z."/>
            <person name="Yuan M."/>
            <person name="Dai M."/>
            <person name="Wen Y."/>
        </authorList>
    </citation>
    <scope>NUCLEOTIDE SEQUENCE</scope>
</reference>
<comment type="subcellular location">
    <subcellularLocation>
        <location evidence="7">Plastid</location>
        <location evidence="7">Chloroplast</location>
    </subcellularLocation>
</comment>
<dbReference type="AlphaFoldDB" id="A0A8K1SE95"/>
<dbReference type="SUPFAM" id="SSF64484">
    <property type="entry name" value="beta and beta-prime subunits of DNA dependent RNA-polymerase"/>
    <property type="match status" value="1"/>
</dbReference>
<reference evidence="12" key="2">
    <citation type="journal article" date="2021" name="Biotechnol. Biotechnol. Equip.">
        <title>Complete chloroplast genomes of wild and cultivated Cryptomeria japonica var. sinensis.</title>
        <authorList>
            <person name="Yan Y."/>
            <person name="Wu X."/>
            <person name="Wang M."/>
            <person name="Li Z."/>
            <person name="Yuan M."/>
            <person name="Dai M."/>
            <person name="Wen Y."/>
        </authorList>
    </citation>
    <scope>NUCLEOTIDE SEQUENCE</scope>
</reference>
<dbReference type="GO" id="GO:0006351">
    <property type="term" value="P:DNA-templated transcription"/>
    <property type="evidence" value="ECO:0007669"/>
    <property type="project" value="UniProtKB-UniRule"/>
</dbReference>
<comment type="function">
    <text evidence="7">DNA-dependent RNA polymerase catalyzes the transcription of DNA into RNA using the four ribonucleoside triphosphates as substrates.</text>
</comment>
<dbReference type="EMBL" id="MW364956">
    <property type="protein sequence ID" value="UFA48859.1"/>
    <property type="molecule type" value="Genomic_DNA"/>
</dbReference>
<dbReference type="EMBL" id="MW364950">
    <property type="protein sequence ID" value="UFA48367.1"/>
    <property type="molecule type" value="Genomic_DNA"/>
</dbReference>
<feature type="domain" description="RNA polymerase Rpb1" evidence="9">
    <location>
        <begin position="194"/>
        <end position="442"/>
    </location>
</feature>
<dbReference type="GO" id="GO:0003899">
    <property type="term" value="F:DNA-directed RNA polymerase activity"/>
    <property type="evidence" value="ECO:0007669"/>
    <property type="project" value="UniProtKB-UniRule"/>
</dbReference>
<feature type="domain" description="RNA polymerase Rpb1" evidence="9">
    <location>
        <begin position="989"/>
        <end position="1056"/>
    </location>
</feature>
<dbReference type="InterPro" id="IPR042102">
    <property type="entry name" value="RNA_pol_Rpb1_3_sf"/>
</dbReference>
<dbReference type="InterPro" id="IPR050254">
    <property type="entry name" value="RNA_pol_beta''_euk"/>
</dbReference>
<evidence type="ECO:0000256" key="5">
    <source>
        <dbReference type="ARBA" id="ARBA00022833"/>
    </source>
</evidence>
<dbReference type="InterPro" id="IPR007083">
    <property type="entry name" value="RNA_pol_Rpb1_4"/>
</dbReference>
<comment type="catalytic activity">
    <reaction evidence="7">
        <text>RNA(n) + a ribonucleoside 5'-triphosphate = RNA(n+1) + diphosphate</text>
        <dbReference type="Rhea" id="RHEA:21248"/>
        <dbReference type="Rhea" id="RHEA-COMP:14527"/>
        <dbReference type="Rhea" id="RHEA-COMP:17342"/>
        <dbReference type="ChEBI" id="CHEBI:33019"/>
        <dbReference type="ChEBI" id="CHEBI:61557"/>
        <dbReference type="ChEBI" id="CHEBI:140395"/>
        <dbReference type="EC" id="2.7.7.6"/>
    </reaction>
</comment>
<feature type="domain" description="RNA polymerase Rpb1" evidence="10">
    <location>
        <begin position="115"/>
        <end position="182"/>
    </location>
</feature>
<evidence type="ECO:0000256" key="7">
    <source>
        <dbReference type="HAMAP-Rule" id="MF_01324"/>
    </source>
</evidence>
<comment type="similarity">
    <text evidence="7">Belongs to the RNA polymerase beta' chain family. RpoC2 subfamily.</text>
</comment>
<dbReference type="Gene3D" id="1.10.1790.20">
    <property type="match status" value="1"/>
</dbReference>